<reference evidence="6 7" key="1">
    <citation type="submission" date="2016-09" db="EMBL/GenBank/DDBJ databases">
        <title>Vagococcus teuberi sp. nov., isolated from the Malian artisanal sour milk fene.</title>
        <authorList>
            <person name="Wullschleger S."/>
            <person name="Seifert C."/>
            <person name="Baumgartner S."/>
            <person name="Lacroix C."/>
            <person name="Bonfoh B."/>
            <person name="Stevens M.J."/>
            <person name="Meile L."/>
        </authorList>
    </citation>
    <scope>NUCLEOTIDE SEQUENCE [LARGE SCALE GENOMIC DNA]</scope>
    <source>
        <strain evidence="6 7">DSM 21459</strain>
    </source>
</reference>
<evidence type="ECO:0000313" key="6">
    <source>
        <dbReference type="EMBL" id="APB32032.1"/>
    </source>
</evidence>
<evidence type="ECO:0000256" key="1">
    <source>
        <dbReference type="ARBA" id="ARBA00004141"/>
    </source>
</evidence>
<dbReference type="AlphaFoldDB" id="A0A1J0A7W8"/>
<organism evidence="6 7">
    <name type="scientific">Vagococcus teuberi</name>
    <dbReference type="NCBI Taxonomy" id="519472"/>
    <lineage>
        <taxon>Bacteria</taxon>
        <taxon>Bacillati</taxon>
        <taxon>Bacillota</taxon>
        <taxon>Bacilli</taxon>
        <taxon>Lactobacillales</taxon>
        <taxon>Enterococcaceae</taxon>
        <taxon>Vagococcus</taxon>
    </lineage>
</organism>
<evidence type="ECO:0000256" key="5">
    <source>
        <dbReference type="SAM" id="Phobius"/>
    </source>
</evidence>
<feature type="transmembrane region" description="Helical" evidence="5">
    <location>
        <begin position="150"/>
        <end position="168"/>
    </location>
</feature>
<keyword evidence="2 5" id="KW-0812">Transmembrane</keyword>
<sequence>MSVTKSSALVLSGLLLLLTIELSFTSSVTLSWFVVLVSALYFISKKKWFGLFGLVFFPLIPALGTYWSVYLYGNNPDYGLVLVSRTFAFAAIGMVFAFGVDLEELLLILEQKKLPASFVYGILVVLHAMPVIQREIVALREASLFRGKKLYFYSPLMYLKVIFVANHWRDSYTEAMFSRGFDEEGERTHYTQYKVCPKSLVILGILTVISQFILIIT</sequence>
<keyword evidence="7" id="KW-1185">Reference proteome</keyword>
<gene>
    <name evidence="6" type="ORF">BHY08_09560</name>
</gene>
<proteinExistence type="predicted"/>
<dbReference type="RefSeq" id="WP_071457641.1">
    <property type="nucleotide sequence ID" value="NZ_CP017267.1"/>
</dbReference>
<evidence type="ECO:0000256" key="2">
    <source>
        <dbReference type="ARBA" id="ARBA00022692"/>
    </source>
</evidence>
<keyword evidence="3 5" id="KW-1133">Transmembrane helix</keyword>
<evidence type="ECO:0000256" key="3">
    <source>
        <dbReference type="ARBA" id="ARBA00022989"/>
    </source>
</evidence>
<name>A0A1J0A7W8_9ENTE</name>
<dbReference type="Proteomes" id="UP000191200">
    <property type="component" value="Chromosome"/>
</dbReference>
<dbReference type="GO" id="GO:0005886">
    <property type="term" value="C:plasma membrane"/>
    <property type="evidence" value="ECO:0007669"/>
    <property type="project" value="UniProtKB-ARBA"/>
</dbReference>
<evidence type="ECO:0000256" key="4">
    <source>
        <dbReference type="ARBA" id="ARBA00023136"/>
    </source>
</evidence>
<evidence type="ECO:0000313" key="7">
    <source>
        <dbReference type="Proteomes" id="UP000191200"/>
    </source>
</evidence>
<dbReference type="STRING" id="519472.BHY08_09560"/>
<dbReference type="EMBL" id="CP017267">
    <property type="protein sequence ID" value="APB32032.1"/>
    <property type="molecule type" value="Genomic_DNA"/>
</dbReference>
<dbReference type="CDD" id="cd16914">
    <property type="entry name" value="EcfT"/>
    <property type="match status" value="1"/>
</dbReference>
<accession>A0A1J0A7W8</accession>
<dbReference type="KEGG" id="vte:BHY08_09560"/>
<feature type="transmembrane region" description="Helical" evidence="5">
    <location>
        <begin position="78"/>
        <end position="98"/>
    </location>
</feature>
<protein>
    <submittedName>
        <fullName evidence="6">Cobalt ABC transporter permease</fullName>
    </submittedName>
</protein>
<dbReference type="OrthoDB" id="92887at2"/>
<keyword evidence="4 5" id="KW-0472">Membrane</keyword>
<dbReference type="InterPro" id="IPR003339">
    <property type="entry name" value="ABC/ECF_trnsptr_transmembrane"/>
</dbReference>
<comment type="subcellular location">
    <subcellularLocation>
        <location evidence="1">Membrane</location>
        <topology evidence="1">Multi-pass membrane protein</topology>
    </subcellularLocation>
</comment>
<feature type="transmembrane region" description="Helical" evidence="5">
    <location>
        <begin position="49"/>
        <end position="71"/>
    </location>
</feature>
<feature type="transmembrane region" description="Helical" evidence="5">
    <location>
        <begin position="199"/>
        <end position="216"/>
    </location>
</feature>
<dbReference type="Pfam" id="PF02361">
    <property type="entry name" value="CbiQ"/>
    <property type="match status" value="1"/>
</dbReference>
<feature type="transmembrane region" description="Helical" evidence="5">
    <location>
        <begin position="118"/>
        <end position="138"/>
    </location>
</feature>